<dbReference type="PANTHER" id="PTHR33505">
    <property type="entry name" value="ZGC:162634"/>
    <property type="match status" value="1"/>
</dbReference>
<dbReference type="Gene3D" id="2.20.25.10">
    <property type="match status" value="1"/>
</dbReference>
<dbReference type="Proteomes" id="UP001156691">
    <property type="component" value="Unassembled WGS sequence"/>
</dbReference>
<sequence length="69" mass="7680">MTEPRHVVDVKTLEMLVCPLTKTRLTLSSDGTELISVAARLAFPIRQGVPMLSLDEARDFDPNEIKTVL</sequence>
<evidence type="ECO:0000313" key="1">
    <source>
        <dbReference type="EMBL" id="GLQ54513.1"/>
    </source>
</evidence>
<dbReference type="InterPro" id="IPR005651">
    <property type="entry name" value="Trm112-like"/>
</dbReference>
<proteinExistence type="predicted"/>
<dbReference type="Pfam" id="PF03966">
    <property type="entry name" value="Trm112p"/>
    <property type="match status" value="1"/>
</dbReference>
<evidence type="ECO:0000313" key="2">
    <source>
        <dbReference type="Proteomes" id="UP001156691"/>
    </source>
</evidence>
<dbReference type="SUPFAM" id="SSF158997">
    <property type="entry name" value="Trm112p-like"/>
    <property type="match status" value="1"/>
</dbReference>
<protein>
    <submittedName>
        <fullName evidence="1">UPF0434 protein</fullName>
    </submittedName>
</protein>
<name>A0ABQ5W3U2_9HYPH</name>
<keyword evidence="2" id="KW-1185">Reference proteome</keyword>
<accession>A0ABQ5W3U2</accession>
<dbReference type="PANTHER" id="PTHR33505:SF4">
    <property type="entry name" value="PROTEIN PREY, MITOCHONDRIAL"/>
    <property type="match status" value="1"/>
</dbReference>
<dbReference type="RefSeq" id="WP_284339944.1">
    <property type="nucleotide sequence ID" value="NZ_BSNS01000007.1"/>
</dbReference>
<dbReference type="EMBL" id="BSNS01000007">
    <property type="protein sequence ID" value="GLQ54513.1"/>
    <property type="molecule type" value="Genomic_DNA"/>
</dbReference>
<reference evidence="2" key="1">
    <citation type="journal article" date="2019" name="Int. J. Syst. Evol. Microbiol.">
        <title>The Global Catalogue of Microorganisms (GCM) 10K type strain sequencing project: providing services to taxonomists for standard genome sequencing and annotation.</title>
        <authorList>
            <consortium name="The Broad Institute Genomics Platform"/>
            <consortium name="The Broad Institute Genome Sequencing Center for Infectious Disease"/>
            <person name="Wu L."/>
            <person name="Ma J."/>
        </authorList>
    </citation>
    <scope>NUCLEOTIDE SEQUENCE [LARGE SCALE GENOMIC DNA]</scope>
    <source>
        <strain evidence="2">NBRC 112416</strain>
    </source>
</reference>
<comment type="caution">
    <text evidence="1">The sequence shown here is derived from an EMBL/GenBank/DDBJ whole genome shotgun (WGS) entry which is preliminary data.</text>
</comment>
<organism evidence="1 2">
    <name type="scientific">Devosia nitrariae</name>
    <dbReference type="NCBI Taxonomy" id="2071872"/>
    <lineage>
        <taxon>Bacteria</taxon>
        <taxon>Pseudomonadati</taxon>
        <taxon>Pseudomonadota</taxon>
        <taxon>Alphaproteobacteria</taxon>
        <taxon>Hyphomicrobiales</taxon>
        <taxon>Devosiaceae</taxon>
        <taxon>Devosia</taxon>
    </lineage>
</organism>
<gene>
    <name evidence="1" type="ORF">GCM10010862_17720</name>
</gene>